<dbReference type="EC" id="5.6.2.4" evidence="7"/>
<keyword evidence="5" id="KW-0413">Isomerase</keyword>
<evidence type="ECO:0000256" key="8">
    <source>
        <dbReference type="ARBA" id="ARBA00048988"/>
    </source>
</evidence>
<dbReference type="GO" id="GO:0005524">
    <property type="term" value="F:ATP binding"/>
    <property type="evidence" value="ECO:0007669"/>
    <property type="project" value="UniProtKB-UniRule"/>
</dbReference>
<proteinExistence type="predicted"/>
<evidence type="ECO:0000256" key="6">
    <source>
        <dbReference type="ARBA" id="ARBA00034617"/>
    </source>
</evidence>
<organism evidence="11 12">
    <name type="scientific">Roseivirga ehrenbergii (strain DSM 102268 / JCM 13514 / KCTC 12282 / NCIMB 14502 / KMM 6017)</name>
    <dbReference type="NCBI Taxonomy" id="279360"/>
    <lineage>
        <taxon>Bacteria</taxon>
        <taxon>Pseudomonadati</taxon>
        <taxon>Bacteroidota</taxon>
        <taxon>Cytophagia</taxon>
        <taxon>Cytophagales</taxon>
        <taxon>Roseivirgaceae</taxon>
        <taxon>Roseivirga</taxon>
    </lineage>
</organism>
<keyword evidence="3 9" id="KW-0347">Helicase</keyword>
<dbReference type="SUPFAM" id="SSF52540">
    <property type="entry name" value="P-loop containing nucleoside triphosphate hydrolases"/>
    <property type="match status" value="1"/>
</dbReference>
<feature type="binding site" evidence="9">
    <location>
        <begin position="21"/>
        <end position="28"/>
    </location>
    <ligand>
        <name>ATP</name>
        <dbReference type="ChEBI" id="CHEBI:30616"/>
    </ligand>
</feature>
<keyword evidence="2 9" id="KW-0378">Hydrolase</keyword>
<dbReference type="InterPro" id="IPR000212">
    <property type="entry name" value="DNA_helicase_UvrD/REP"/>
</dbReference>
<evidence type="ECO:0000256" key="5">
    <source>
        <dbReference type="ARBA" id="ARBA00023235"/>
    </source>
</evidence>
<feature type="domain" description="UvrD-like helicase ATP-binding" evidence="10">
    <location>
        <begin position="1"/>
        <end position="238"/>
    </location>
</feature>
<dbReference type="Pfam" id="PF13361">
    <property type="entry name" value="UvrD_C"/>
    <property type="match status" value="1"/>
</dbReference>
<comment type="caution">
    <text evidence="11">The sequence shown here is derived from an EMBL/GenBank/DDBJ whole genome shotgun (WGS) entry which is preliminary data.</text>
</comment>
<dbReference type="RefSeq" id="WP_062592192.1">
    <property type="nucleotide sequence ID" value="NZ_LQZQ01000045.1"/>
</dbReference>
<comment type="catalytic activity">
    <reaction evidence="8">
        <text>ATP + H2O = ADP + phosphate + H(+)</text>
        <dbReference type="Rhea" id="RHEA:13065"/>
        <dbReference type="ChEBI" id="CHEBI:15377"/>
        <dbReference type="ChEBI" id="CHEBI:15378"/>
        <dbReference type="ChEBI" id="CHEBI:30616"/>
        <dbReference type="ChEBI" id="CHEBI:43474"/>
        <dbReference type="ChEBI" id="CHEBI:456216"/>
        <dbReference type="EC" id="5.6.2.4"/>
    </reaction>
</comment>
<reference evidence="11" key="1">
    <citation type="submission" date="2016-01" db="EMBL/GenBank/DDBJ databases">
        <title>Genome sequencing of Roseivirga ehrenbergii KMM 6017.</title>
        <authorList>
            <person name="Selvaratnam C."/>
            <person name="Thevarajoo S."/>
            <person name="Goh K.M."/>
            <person name="Ee R."/>
            <person name="Chan K.-G."/>
            <person name="Chong C.S."/>
        </authorList>
    </citation>
    <scope>NUCLEOTIDE SEQUENCE [LARGE SCALE GENOMIC DNA]</scope>
    <source>
        <strain evidence="11">KMM 6017</strain>
    </source>
</reference>
<keyword evidence="12" id="KW-1185">Reference proteome</keyword>
<evidence type="ECO:0000256" key="3">
    <source>
        <dbReference type="ARBA" id="ARBA00022806"/>
    </source>
</evidence>
<dbReference type="InterPro" id="IPR014017">
    <property type="entry name" value="DNA_helicase_UvrD-like_C"/>
</dbReference>
<name>A0A150X7X2_ROSEK</name>
<dbReference type="Pfam" id="PF13245">
    <property type="entry name" value="AAA_19"/>
    <property type="match status" value="1"/>
</dbReference>
<dbReference type="PANTHER" id="PTHR11070">
    <property type="entry name" value="UVRD / RECB / PCRA DNA HELICASE FAMILY MEMBER"/>
    <property type="match status" value="1"/>
</dbReference>
<dbReference type="GO" id="GO:0016887">
    <property type="term" value="F:ATP hydrolysis activity"/>
    <property type="evidence" value="ECO:0007669"/>
    <property type="project" value="RHEA"/>
</dbReference>
<sequence>MTEIEEIFDHIHNGRNFLLSGGAGSGKTYTLVEVIKRAIEENPSAMIACMTYTNAAVKEIEERVGHEHLNVTTIHDFLWDQIKHFQKELKLCLVELANEEEIKVIKVDGVDPVPNDYFDNLEDGIQYKEYSRINQGVISHDEVIALSNRVFERYPKLGDMVKDKFKFIFVDEYQDTQIDVVRIFLDHFKLTKKRNIIGFFGDAMQSIYDKRIGRLDDYRGTEEGQVREVQKRQNRRNPKLIYELANQLRTDGLVQIHSSDNSAPNMTGGNVKEGEITFLYSASGNIDDVKAHLAWDFANSKETKELNLTHNLIADKANFQTLMNIYDKDKILEYKKRIKDYIKDHPVDWDLSEMTFGEVIERLKEGKKGRELKKVEPTPTQQEFIDMHTSLYQVALDMEYEAFSRVYVDKDQLLDDKKQDEDDINKKGSKRDNLIRHLYRLQEVIWLYQNQRYYEFLRATDHKGQLNTVAEKRNLKNKIESLVDVGEKTIGKVIQEANDFGICLIDDKLNRFSENQKYIYDQVIKVPFKEFQALFDYLEGRTPFSTQHKTKGTEFDNVLVILDNGGWNNYNFEYLFTNRTDKASVLERSQKIFYVCCTRAKERLAVYYHAPGQAVIDKAIEWFGVKNVVNLDETH</sequence>
<dbReference type="STRING" id="279360.MB14_06345"/>
<dbReference type="PROSITE" id="PS51198">
    <property type="entry name" value="UVRD_HELICASE_ATP_BIND"/>
    <property type="match status" value="1"/>
</dbReference>
<gene>
    <name evidence="11" type="ORF">MB14_06345</name>
</gene>
<dbReference type="InterPro" id="IPR027417">
    <property type="entry name" value="P-loop_NTPase"/>
</dbReference>
<dbReference type="GO" id="GO:0003677">
    <property type="term" value="F:DNA binding"/>
    <property type="evidence" value="ECO:0007669"/>
    <property type="project" value="InterPro"/>
</dbReference>
<evidence type="ECO:0000313" key="12">
    <source>
        <dbReference type="Proteomes" id="UP000075583"/>
    </source>
</evidence>
<dbReference type="OrthoDB" id="9765670at2"/>
<dbReference type="Proteomes" id="UP000075583">
    <property type="component" value="Unassembled WGS sequence"/>
</dbReference>
<evidence type="ECO:0000313" key="11">
    <source>
        <dbReference type="EMBL" id="KYG74821.1"/>
    </source>
</evidence>
<evidence type="ECO:0000256" key="1">
    <source>
        <dbReference type="ARBA" id="ARBA00022741"/>
    </source>
</evidence>
<dbReference type="Gene3D" id="3.40.50.300">
    <property type="entry name" value="P-loop containing nucleotide triphosphate hydrolases"/>
    <property type="match status" value="2"/>
</dbReference>
<evidence type="ECO:0000256" key="4">
    <source>
        <dbReference type="ARBA" id="ARBA00022840"/>
    </source>
</evidence>
<evidence type="ECO:0000256" key="9">
    <source>
        <dbReference type="PROSITE-ProRule" id="PRU00560"/>
    </source>
</evidence>
<dbReference type="AlphaFoldDB" id="A0A150X7X2"/>
<evidence type="ECO:0000256" key="7">
    <source>
        <dbReference type="ARBA" id="ARBA00034808"/>
    </source>
</evidence>
<keyword evidence="4 9" id="KW-0067">ATP-binding</keyword>
<comment type="catalytic activity">
    <reaction evidence="6">
        <text>Couples ATP hydrolysis with the unwinding of duplex DNA by translocating in the 3'-5' direction.</text>
        <dbReference type="EC" id="5.6.2.4"/>
    </reaction>
</comment>
<keyword evidence="1 9" id="KW-0547">Nucleotide-binding</keyword>
<protein>
    <recommendedName>
        <fullName evidence="7">DNA 3'-5' helicase</fullName>
        <ecNumber evidence="7">5.6.2.4</ecNumber>
    </recommendedName>
</protein>
<dbReference type="GO" id="GO:0005829">
    <property type="term" value="C:cytosol"/>
    <property type="evidence" value="ECO:0007669"/>
    <property type="project" value="TreeGrafter"/>
</dbReference>
<dbReference type="GO" id="GO:0043138">
    <property type="term" value="F:3'-5' DNA helicase activity"/>
    <property type="evidence" value="ECO:0007669"/>
    <property type="project" value="UniProtKB-EC"/>
</dbReference>
<accession>A0A150X7X2</accession>
<evidence type="ECO:0000259" key="10">
    <source>
        <dbReference type="PROSITE" id="PS51198"/>
    </source>
</evidence>
<evidence type="ECO:0000256" key="2">
    <source>
        <dbReference type="ARBA" id="ARBA00022801"/>
    </source>
</evidence>
<dbReference type="EMBL" id="LQZQ01000045">
    <property type="protein sequence ID" value="KYG74821.1"/>
    <property type="molecule type" value="Genomic_DNA"/>
</dbReference>
<dbReference type="GO" id="GO:0000725">
    <property type="term" value="P:recombinational repair"/>
    <property type="evidence" value="ECO:0007669"/>
    <property type="project" value="TreeGrafter"/>
</dbReference>
<dbReference type="PANTHER" id="PTHR11070:SF3">
    <property type="entry name" value="DNA 3'-5' HELICASE"/>
    <property type="match status" value="1"/>
</dbReference>
<dbReference type="InterPro" id="IPR014016">
    <property type="entry name" value="UvrD-like_ATP-bd"/>
</dbReference>